<accession>A0A382KKS9</accession>
<evidence type="ECO:0000313" key="2">
    <source>
        <dbReference type="EMBL" id="SVC25068.1"/>
    </source>
</evidence>
<dbReference type="Pfam" id="PF12680">
    <property type="entry name" value="SnoaL_2"/>
    <property type="match status" value="1"/>
</dbReference>
<organism evidence="2">
    <name type="scientific">marine metagenome</name>
    <dbReference type="NCBI Taxonomy" id="408172"/>
    <lineage>
        <taxon>unclassified sequences</taxon>
        <taxon>metagenomes</taxon>
        <taxon>ecological metagenomes</taxon>
    </lineage>
</organism>
<dbReference type="SUPFAM" id="SSF54427">
    <property type="entry name" value="NTF2-like"/>
    <property type="match status" value="1"/>
</dbReference>
<dbReference type="InterPro" id="IPR032710">
    <property type="entry name" value="NTF2-like_dom_sf"/>
</dbReference>
<sequence length="157" mass="17323">VAGAVDDQATRRAANRELLDHVLSLFGTDRAGELVDCYTPDWVLELPFADPPVRLEGGQEIGAYLASRLGTFVFTLSLTAVHECLDPDLLVVEYESDGHVSYTGKPYRNTYIALWRFRDGRVCGVKEFPNPMVTAEALVPLASFDDSTDDLPGDEEE</sequence>
<dbReference type="Gene3D" id="3.10.450.50">
    <property type="match status" value="1"/>
</dbReference>
<feature type="non-terminal residue" evidence="2">
    <location>
        <position position="1"/>
    </location>
</feature>
<reference evidence="2" key="1">
    <citation type="submission" date="2018-05" db="EMBL/GenBank/DDBJ databases">
        <authorList>
            <person name="Lanie J.A."/>
            <person name="Ng W.-L."/>
            <person name="Kazmierczak K.M."/>
            <person name="Andrzejewski T.M."/>
            <person name="Davidsen T.M."/>
            <person name="Wayne K.J."/>
            <person name="Tettelin H."/>
            <person name="Glass J.I."/>
            <person name="Rusch D."/>
            <person name="Podicherti R."/>
            <person name="Tsui H.-C.T."/>
            <person name="Winkler M.E."/>
        </authorList>
    </citation>
    <scope>NUCLEOTIDE SEQUENCE</scope>
</reference>
<gene>
    <name evidence="2" type="ORF">METZ01_LOCUS277922</name>
</gene>
<dbReference type="InterPro" id="IPR037401">
    <property type="entry name" value="SnoaL-like"/>
</dbReference>
<evidence type="ECO:0000259" key="1">
    <source>
        <dbReference type="Pfam" id="PF12680"/>
    </source>
</evidence>
<proteinExistence type="predicted"/>
<name>A0A382KKS9_9ZZZZ</name>
<dbReference type="EMBL" id="UINC01081330">
    <property type="protein sequence ID" value="SVC25068.1"/>
    <property type="molecule type" value="Genomic_DNA"/>
</dbReference>
<dbReference type="AlphaFoldDB" id="A0A382KKS9"/>
<protein>
    <recommendedName>
        <fullName evidence="1">SnoaL-like domain-containing protein</fullName>
    </recommendedName>
</protein>
<feature type="domain" description="SnoaL-like" evidence="1">
    <location>
        <begin position="24"/>
        <end position="123"/>
    </location>
</feature>